<evidence type="ECO:0000259" key="9">
    <source>
        <dbReference type="PROSITE" id="PS50835"/>
    </source>
</evidence>
<protein>
    <recommendedName>
        <fullName evidence="9">Ig-like domain-containing protein</fullName>
    </recommendedName>
</protein>
<keyword evidence="2" id="KW-1003">Cell membrane</keyword>
<dbReference type="Pfam" id="PF07686">
    <property type="entry name" value="V-set"/>
    <property type="match status" value="2"/>
</dbReference>
<feature type="transmembrane region" description="Helical" evidence="8">
    <location>
        <begin position="485"/>
        <end position="506"/>
    </location>
</feature>
<evidence type="ECO:0000256" key="1">
    <source>
        <dbReference type="ARBA" id="ARBA00004236"/>
    </source>
</evidence>
<dbReference type="InterPro" id="IPR003599">
    <property type="entry name" value="Ig_sub"/>
</dbReference>
<feature type="domain" description="Ig-like" evidence="9">
    <location>
        <begin position="386"/>
        <end position="460"/>
    </location>
</feature>
<dbReference type="InterPro" id="IPR007110">
    <property type="entry name" value="Ig-like_dom"/>
</dbReference>
<name>A0ABU7BNT3_9TELE</name>
<comment type="subcellular location">
    <subcellularLocation>
        <location evidence="1">Cell membrane</location>
    </subcellularLocation>
</comment>
<dbReference type="Proteomes" id="UP001345963">
    <property type="component" value="Unassembled WGS sequence"/>
</dbReference>
<evidence type="ECO:0000313" key="10">
    <source>
        <dbReference type="EMBL" id="MED6252302.1"/>
    </source>
</evidence>
<dbReference type="InterPro" id="IPR013106">
    <property type="entry name" value="Ig_V-set"/>
</dbReference>
<keyword evidence="11" id="KW-1185">Reference proteome</keyword>
<dbReference type="EMBL" id="JAHUTI010061237">
    <property type="protein sequence ID" value="MED6252302.1"/>
    <property type="molecule type" value="Genomic_DNA"/>
</dbReference>
<feature type="domain" description="Ig-like" evidence="9">
    <location>
        <begin position="26"/>
        <end position="146"/>
    </location>
</feature>
<feature type="domain" description="Ig-like" evidence="9">
    <location>
        <begin position="265"/>
        <end position="346"/>
    </location>
</feature>
<keyword evidence="8" id="KW-0812">Transmembrane</keyword>
<keyword evidence="8" id="KW-1133">Transmembrane helix</keyword>
<dbReference type="SMART" id="SM00409">
    <property type="entry name" value="IG"/>
    <property type="match status" value="3"/>
</dbReference>
<dbReference type="SUPFAM" id="SSF48726">
    <property type="entry name" value="Immunoglobulin"/>
    <property type="match status" value="3"/>
</dbReference>
<keyword evidence="7" id="KW-0325">Glycoprotein</keyword>
<dbReference type="InterPro" id="IPR036179">
    <property type="entry name" value="Ig-like_dom_sf"/>
</dbReference>
<evidence type="ECO:0000256" key="6">
    <source>
        <dbReference type="ARBA" id="ARBA00023157"/>
    </source>
</evidence>
<organism evidence="10 11">
    <name type="scientific">Ataeniobius toweri</name>
    <dbReference type="NCBI Taxonomy" id="208326"/>
    <lineage>
        <taxon>Eukaryota</taxon>
        <taxon>Metazoa</taxon>
        <taxon>Chordata</taxon>
        <taxon>Craniata</taxon>
        <taxon>Vertebrata</taxon>
        <taxon>Euteleostomi</taxon>
        <taxon>Actinopterygii</taxon>
        <taxon>Neopterygii</taxon>
        <taxon>Teleostei</taxon>
        <taxon>Neoteleostei</taxon>
        <taxon>Acanthomorphata</taxon>
        <taxon>Ovalentaria</taxon>
        <taxon>Atherinomorphae</taxon>
        <taxon>Cyprinodontiformes</taxon>
        <taxon>Goodeidae</taxon>
        <taxon>Ataeniobius</taxon>
    </lineage>
</organism>
<dbReference type="Gene3D" id="2.60.40.10">
    <property type="entry name" value="Immunoglobulins"/>
    <property type="match status" value="3"/>
</dbReference>
<keyword evidence="3" id="KW-0732">Signal</keyword>
<comment type="caution">
    <text evidence="10">The sequence shown here is derived from an EMBL/GenBank/DDBJ whole genome shotgun (WGS) entry which is preliminary data.</text>
</comment>
<dbReference type="PROSITE" id="PS50835">
    <property type="entry name" value="IG_LIKE"/>
    <property type="match status" value="3"/>
</dbReference>
<keyword evidence="4" id="KW-0391">Immunity</keyword>
<dbReference type="SMART" id="SM00406">
    <property type="entry name" value="IGv"/>
    <property type="match status" value="2"/>
</dbReference>
<sequence length="571" mass="64366">MYHCAIINWTDNIWHGIYLVLEGHSERILNYQVVQEGKVSDPVHESDLVTLQCSVISAINSNTCPEDISVFWFRSKSDKSDPDVIYADGERHDECQKKSEFQRRCVFSKNISRSDTGTYYCAVASCGEIFFGNGTNQQVEQTADLDRNALVITCLIVNIIVICYRNPRAACKQIKGTERPSSPASHDNMTELQEFVAYENQDLNYASLHFSGGKCTRRTKMKLLDTEKDSLLPNEDSVKMILCWLTLLLFHQGCSLVPVITVHLGEPATMTCNLPHEWLGITSLHWYKQSAGDTLKVITMLRKNTNPKYGPGVLASRLKTTYHDKISNLTILRTTKEDEGMYHCAVLDWNENTWIGTYLSIKGNNERTVNYTVVQRSRVANTADLGDSATLECSILSDSNYKTCPGDVSVFWFRARSHKSHPEIIFMDEIPDGDCMAKHDRKCVYRNVSISQFGKYYCAIALCGEILFGNGTTLEVEKSPDSTSITLVTVIICLIISVILHIAIICHQTLKKVKKQNKGKKPTHDHLDQQEDNIDEDENGLNYAALHFPGGKAVKGKKNKLDESVYSQVNF</sequence>
<evidence type="ECO:0000256" key="5">
    <source>
        <dbReference type="ARBA" id="ARBA00023136"/>
    </source>
</evidence>
<evidence type="ECO:0000256" key="7">
    <source>
        <dbReference type="ARBA" id="ARBA00023180"/>
    </source>
</evidence>
<evidence type="ECO:0000256" key="2">
    <source>
        <dbReference type="ARBA" id="ARBA00022475"/>
    </source>
</evidence>
<evidence type="ECO:0000256" key="8">
    <source>
        <dbReference type="SAM" id="Phobius"/>
    </source>
</evidence>
<gene>
    <name evidence="10" type="ORF">ATANTOWER_009903</name>
</gene>
<dbReference type="InterPro" id="IPR052051">
    <property type="entry name" value="TCR_complex_component"/>
</dbReference>
<keyword evidence="5 8" id="KW-0472">Membrane</keyword>
<accession>A0ABU7BNT3</accession>
<proteinExistence type="predicted"/>
<reference evidence="10 11" key="1">
    <citation type="submission" date="2021-07" db="EMBL/GenBank/DDBJ databases">
        <authorList>
            <person name="Palmer J.M."/>
        </authorList>
    </citation>
    <scope>NUCLEOTIDE SEQUENCE [LARGE SCALE GENOMIC DNA]</scope>
    <source>
        <strain evidence="10 11">AT_MEX2019</strain>
        <tissue evidence="10">Muscle</tissue>
    </source>
</reference>
<dbReference type="PANTHER" id="PTHR19433">
    <property type="entry name" value="T-CELL RECEPTOR ALPHA CHAIN V REGION-RELATED"/>
    <property type="match status" value="1"/>
</dbReference>
<evidence type="ECO:0000256" key="3">
    <source>
        <dbReference type="ARBA" id="ARBA00022729"/>
    </source>
</evidence>
<dbReference type="CDD" id="cd00099">
    <property type="entry name" value="IgV"/>
    <property type="match status" value="2"/>
</dbReference>
<dbReference type="InterPro" id="IPR013783">
    <property type="entry name" value="Ig-like_fold"/>
</dbReference>
<keyword evidence="6" id="KW-1015">Disulfide bond</keyword>
<evidence type="ECO:0000256" key="4">
    <source>
        <dbReference type="ARBA" id="ARBA00022859"/>
    </source>
</evidence>
<evidence type="ECO:0000313" key="11">
    <source>
        <dbReference type="Proteomes" id="UP001345963"/>
    </source>
</evidence>